<dbReference type="SUPFAM" id="SSF52172">
    <property type="entry name" value="CheY-like"/>
    <property type="match status" value="1"/>
</dbReference>
<dbReference type="Gene3D" id="1.10.10.10">
    <property type="entry name" value="Winged helix-like DNA-binding domain superfamily/Winged helix DNA-binding domain"/>
    <property type="match status" value="1"/>
</dbReference>
<evidence type="ECO:0000259" key="7">
    <source>
        <dbReference type="PROSITE" id="PS51755"/>
    </source>
</evidence>
<accession>A0A9Q3S1V0</accession>
<feature type="modified residue" description="4-aspartylphosphate" evidence="4">
    <location>
        <position position="49"/>
    </location>
</feature>
<dbReference type="Proteomes" id="UP000824927">
    <property type="component" value="Unassembled WGS sequence"/>
</dbReference>
<dbReference type="RefSeq" id="WP_222405309.1">
    <property type="nucleotide sequence ID" value="NZ_JAHVKP010000001.1"/>
</dbReference>
<evidence type="ECO:0000256" key="1">
    <source>
        <dbReference type="ARBA" id="ARBA00022553"/>
    </source>
</evidence>
<organism evidence="8 9">
    <name type="scientific">Qipengyuania aquimaris</name>
    <dbReference type="NCBI Taxonomy" id="255984"/>
    <lineage>
        <taxon>Bacteria</taxon>
        <taxon>Pseudomonadati</taxon>
        <taxon>Pseudomonadota</taxon>
        <taxon>Alphaproteobacteria</taxon>
        <taxon>Sphingomonadales</taxon>
        <taxon>Erythrobacteraceae</taxon>
        <taxon>Qipengyuania</taxon>
    </lineage>
</organism>
<protein>
    <submittedName>
        <fullName evidence="8">Response regulator transcription factor</fullName>
    </submittedName>
</protein>
<dbReference type="GO" id="GO:0005829">
    <property type="term" value="C:cytosol"/>
    <property type="evidence" value="ECO:0007669"/>
    <property type="project" value="TreeGrafter"/>
</dbReference>
<dbReference type="InterPro" id="IPR001867">
    <property type="entry name" value="OmpR/PhoB-type_DNA-bd"/>
</dbReference>
<keyword evidence="2" id="KW-0902">Two-component regulatory system</keyword>
<dbReference type="EMBL" id="JAHVKP010000001">
    <property type="protein sequence ID" value="MBY6218521.1"/>
    <property type="molecule type" value="Genomic_DNA"/>
</dbReference>
<dbReference type="SUPFAM" id="SSF46894">
    <property type="entry name" value="C-terminal effector domain of the bipartite response regulators"/>
    <property type="match status" value="1"/>
</dbReference>
<dbReference type="Pfam" id="PF00486">
    <property type="entry name" value="Trans_reg_C"/>
    <property type="match status" value="1"/>
</dbReference>
<feature type="DNA-binding region" description="OmpR/PhoB-type" evidence="5">
    <location>
        <begin position="125"/>
        <end position="223"/>
    </location>
</feature>
<dbReference type="InterPro" id="IPR016032">
    <property type="entry name" value="Sig_transdc_resp-reg_C-effctor"/>
</dbReference>
<evidence type="ECO:0000259" key="6">
    <source>
        <dbReference type="PROSITE" id="PS50110"/>
    </source>
</evidence>
<evidence type="ECO:0000256" key="3">
    <source>
        <dbReference type="ARBA" id="ARBA00023125"/>
    </source>
</evidence>
<dbReference type="InterPro" id="IPR036388">
    <property type="entry name" value="WH-like_DNA-bd_sf"/>
</dbReference>
<keyword evidence="1 4" id="KW-0597">Phosphoprotein</keyword>
<name>A0A9Q3S1V0_9SPHN</name>
<dbReference type="GO" id="GO:0032993">
    <property type="term" value="C:protein-DNA complex"/>
    <property type="evidence" value="ECO:0007669"/>
    <property type="project" value="TreeGrafter"/>
</dbReference>
<dbReference type="InterPro" id="IPR039420">
    <property type="entry name" value="WalR-like"/>
</dbReference>
<evidence type="ECO:0000256" key="4">
    <source>
        <dbReference type="PROSITE-ProRule" id="PRU00169"/>
    </source>
</evidence>
<dbReference type="Gene3D" id="3.40.50.2300">
    <property type="match status" value="1"/>
</dbReference>
<evidence type="ECO:0000256" key="5">
    <source>
        <dbReference type="PROSITE-ProRule" id="PRU01091"/>
    </source>
</evidence>
<dbReference type="PROSITE" id="PS50110">
    <property type="entry name" value="RESPONSE_REGULATORY"/>
    <property type="match status" value="1"/>
</dbReference>
<keyword evidence="3 5" id="KW-0238">DNA-binding</keyword>
<evidence type="ECO:0000313" key="9">
    <source>
        <dbReference type="Proteomes" id="UP000824927"/>
    </source>
</evidence>
<gene>
    <name evidence="8" type="ORF">KUV31_09215</name>
</gene>
<dbReference type="GO" id="GO:0000156">
    <property type="term" value="F:phosphorelay response regulator activity"/>
    <property type="evidence" value="ECO:0007669"/>
    <property type="project" value="TreeGrafter"/>
</dbReference>
<dbReference type="PANTHER" id="PTHR48111:SF40">
    <property type="entry name" value="PHOSPHATE REGULON TRANSCRIPTIONAL REGULATORY PROTEIN PHOB"/>
    <property type="match status" value="1"/>
</dbReference>
<proteinExistence type="predicted"/>
<dbReference type="InterPro" id="IPR001789">
    <property type="entry name" value="Sig_transdc_resp-reg_receiver"/>
</dbReference>
<dbReference type="GO" id="GO:0006355">
    <property type="term" value="P:regulation of DNA-templated transcription"/>
    <property type="evidence" value="ECO:0007669"/>
    <property type="project" value="InterPro"/>
</dbReference>
<feature type="domain" description="OmpR/PhoB-type" evidence="7">
    <location>
        <begin position="125"/>
        <end position="223"/>
    </location>
</feature>
<dbReference type="InterPro" id="IPR011006">
    <property type="entry name" value="CheY-like_superfamily"/>
</dbReference>
<comment type="caution">
    <text evidence="8">The sequence shown here is derived from an EMBL/GenBank/DDBJ whole genome shotgun (WGS) entry which is preliminary data.</text>
</comment>
<evidence type="ECO:0000313" key="8">
    <source>
        <dbReference type="EMBL" id="MBY6218521.1"/>
    </source>
</evidence>
<dbReference type="CDD" id="cd00383">
    <property type="entry name" value="trans_reg_C"/>
    <property type="match status" value="1"/>
</dbReference>
<reference evidence="8" key="1">
    <citation type="submission" date="2021-06" db="EMBL/GenBank/DDBJ databases">
        <title>50 bacteria genomes isolated from Dapeng, Shenzhen, China.</title>
        <authorList>
            <person name="Zheng W."/>
            <person name="Yu S."/>
            <person name="Huang Y."/>
        </authorList>
    </citation>
    <scope>NUCLEOTIDE SEQUENCE</scope>
    <source>
        <strain evidence="8">DP4N28-2</strain>
    </source>
</reference>
<dbReference type="GO" id="GO:0000976">
    <property type="term" value="F:transcription cis-regulatory region binding"/>
    <property type="evidence" value="ECO:0007669"/>
    <property type="project" value="TreeGrafter"/>
</dbReference>
<dbReference type="PANTHER" id="PTHR48111">
    <property type="entry name" value="REGULATOR OF RPOS"/>
    <property type="match status" value="1"/>
</dbReference>
<evidence type="ECO:0000256" key="2">
    <source>
        <dbReference type="ARBA" id="ARBA00023012"/>
    </source>
</evidence>
<sequence>MNVTTILLTGEDASDFADFDHGDTRFVFDRLTEAGPQRLLEGPVCAFVDWVMDELSGLEMCRRLRADPRTADAHITMVLEGCDPEDKRRALAAGADDYMVGPTDRTTVLDRVLALGTGRAAAVSTQPFQLGDLEIDLPALQARWQGKPISLRPNEFRLLRFFAENADRVMSRTELIDGLGKQDPPIDERTVDVWIGRLRRALRKVGAGEPIRTVRSLGYVYDSH</sequence>
<dbReference type="PROSITE" id="PS51755">
    <property type="entry name" value="OMPR_PHOB"/>
    <property type="match status" value="1"/>
</dbReference>
<dbReference type="AlphaFoldDB" id="A0A9Q3S1V0"/>
<dbReference type="SMART" id="SM00862">
    <property type="entry name" value="Trans_reg_C"/>
    <property type="match status" value="1"/>
</dbReference>
<feature type="domain" description="Response regulatory" evidence="6">
    <location>
        <begin position="1"/>
        <end position="116"/>
    </location>
</feature>